<feature type="transmembrane region" description="Helical" evidence="1">
    <location>
        <begin position="44"/>
        <end position="64"/>
    </location>
</feature>
<evidence type="ECO:0000256" key="1">
    <source>
        <dbReference type="SAM" id="Phobius"/>
    </source>
</evidence>
<dbReference type="STRING" id="563176.SAMN04488090_3832"/>
<evidence type="ECO:0000313" key="2">
    <source>
        <dbReference type="EMBL" id="SDM59698.1"/>
    </source>
</evidence>
<protein>
    <recommendedName>
        <fullName evidence="4">PH domain-containing protein</fullName>
    </recommendedName>
</protein>
<evidence type="ECO:0000313" key="3">
    <source>
        <dbReference type="Proteomes" id="UP000198901"/>
    </source>
</evidence>
<name>A0A1G9UIH3_9BACT</name>
<keyword evidence="1" id="KW-0472">Membrane</keyword>
<keyword evidence="3" id="KW-1185">Reference proteome</keyword>
<dbReference type="EMBL" id="FNGS01000007">
    <property type="protein sequence ID" value="SDM59698.1"/>
    <property type="molecule type" value="Genomic_DNA"/>
</dbReference>
<dbReference type="AlphaFoldDB" id="A0A1G9UIH3"/>
<feature type="transmembrane region" description="Helical" evidence="1">
    <location>
        <begin position="21"/>
        <end position="38"/>
    </location>
</feature>
<accession>A0A1G9UIH3</accession>
<gene>
    <name evidence="2" type="ORF">SAMN04488090_3832</name>
</gene>
<dbReference type="Proteomes" id="UP000198901">
    <property type="component" value="Unassembled WGS sequence"/>
</dbReference>
<keyword evidence="1" id="KW-1133">Transmembrane helix</keyword>
<proteinExistence type="predicted"/>
<sequence length="148" mass="16738">MKSFEQDGNSYKMKPQYMFSILLMGGLAGLFILGFVIHVPALSWIVGITAVLVGIQMMTKSFVIDMDRKEIRVKLALLRPPVTVSLADIDHFELHSVSQLFITINASLNLYYYKDGKEKIAPLAQGFTVRSMQRLLNDIEEIIGRHGY</sequence>
<keyword evidence="1" id="KW-0812">Transmembrane</keyword>
<reference evidence="2 3" key="1">
    <citation type="submission" date="2016-10" db="EMBL/GenBank/DDBJ databases">
        <authorList>
            <person name="de Groot N.N."/>
        </authorList>
    </citation>
    <scope>NUCLEOTIDE SEQUENCE [LARGE SCALE GENOMIC DNA]</scope>
    <source>
        <strain evidence="2 3">DSM 21668</strain>
    </source>
</reference>
<organism evidence="2 3">
    <name type="scientific">Siphonobacter aquaeclarae</name>
    <dbReference type="NCBI Taxonomy" id="563176"/>
    <lineage>
        <taxon>Bacteria</taxon>
        <taxon>Pseudomonadati</taxon>
        <taxon>Bacteroidota</taxon>
        <taxon>Cytophagia</taxon>
        <taxon>Cytophagales</taxon>
        <taxon>Cytophagaceae</taxon>
        <taxon>Siphonobacter</taxon>
    </lineage>
</organism>
<evidence type="ECO:0008006" key="4">
    <source>
        <dbReference type="Google" id="ProtNLM"/>
    </source>
</evidence>